<evidence type="ECO:0000313" key="1">
    <source>
        <dbReference type="EMBL" id="RQD75869.1"/>
    </source>
</evidence>
<keyword evidence="1" id="KW-0255">Endonuclease</keyword>
<keyword evidence="1" id="KW-0378">Hydrolase</keyword>
<dbReference type="AlphaFoldDB" id="A0A424YEF8"/>
<dbReference type="EMBL" id="QZAA01000138">
    <property type="protein sequence ID" value="RQD75869.1"/>
    <property type="molecule type" value="Genomic_DNA"/>
</dbReference>
<dbReference type="GO" id="GO:0004519">
    <property type="term" value="F:endonuclease activity"/>
    <property type="evidence" value="ECO:0007669"/>
    <property type="project" value="UniProtKB-KW"/>
</dbReference>
<protein>
    <submittedName>
        <fullName evidence="1">Restriction endonuclease</fullName>
    </submittedName>
</protein>
<dbReference type="PANTHER" id="PTHR38733">
    <property type="entry name" value="PROTEIN MCRC"/>
    <property type="match status" value="1"/>
</dbReference>
<dbReference type="Pfam" id="PF10117">
    <property type="entry name" value="McrBC"/>
    <property type="match status" value="1"/>
</dbReference>
<keyword evidence="1" id="KW-0540">Nuclease</keyword>
<name>A0A424YEF8_9FIRM</name>
<dbReference type="PANTHER" id="PTHR38733:SF1">
    <property type="entry name" value="TYPE IV METHYL-DIRECTED RESTRICTION ENZYME ECOKMCRBC"/>
    <property type="match status" value="1"/>
</dbReference>
<dbReference type="InterPro" id="IPR019292">
    <property type="entry name" value="McrC"/>
</dbReference>
<proteinExistence type="predicted"/>
<comment type="caution">
    <text evidence="1">The sequence shown here is derived from an EMBL/GenBank/DDBJ whole genome shotgun (WGS) entry which is preliminary data.</text>
</comment>
<sequence length="431" mass="49711">MSDITINIKEWEEILPEKGNLLFNRFIEDEGTLQTVEMLNDKGILNIIELKNGIKITTNSYVGKIKIGEIQLNIYPKIEGLPLYRLLKYTYGLRDLNILESAIHDIDCFPFHDLLIYQLYTEVEDLVYRGLNKKYKKNEAELESPRGRIDFNKLIGRSTADSASLPCFHFERSENNELNQVILTGLHLALKLVDDFNLKILLHRLCKNMSEGVHPTKLNRGVLQKTIKSVDRLSERYRPALELINILFESQGIQLENGKSFMKLKGFLFDMNSFFQFLLSKLMKDYLDGVIIRDEFTLHDLFSYTPAFNPQRRYAPKPRPDFALIKGAKVISLLDAKYKDLWETRLPREMLYQLSIYAVSGTGNNKAKILYPSMSPHAKLQKIDIKNPTSGLKHAEVILQPVSLLRVAELIDLQGEERIKGMNYVREIVLG</sequence>
<evidence type="ECO:0000313" key="2">
    <source>
        <dbReference type="Proteomes" id="UP000285138"/>
    </source>
</evidence>
<accession>A0A424YEF8</accession>
<reference evidence="1 2" key="1">
    <citation type="submission" date="2018-08" db="EMBL/GenBank/DDBJ databases">
        <title>The metabolism and importance of syntrophic acetate oxidation coupled to methane or sulfide production in haloalkaline environments.</title>
        <authorList>
            <person name="Timmers P.H.A."/>
            <person name="Vavourakis C.D."/>
            <person name="Sorokin D.Y."/>
            <person name="Sinninghe Damste J.S."/>
            <person name="Muyzer G."/>
            <person name="Stams A.J.M."/>
            <person name="Plugge C.M."/>
        </authorList>
    </citation>
    <scope>NUCLEOTIDE SEQUENCE [LARGE SCALE GENOMIC DNA]</scope>
    <source>
        <strain evidence="1">MSAO_Bac1</strain>
    </source>
</reference>
<dbReference type="Proteomes" id="UP000285138">
    <property type="component" value="Unassembled WGS sequence"/>
</dbReference>
<organism evidence="1 2">
    <name type="scientific">Candidatus Syntrophonatronum acetioxidans</name>
    <dbReference type="NCBI Taxonomy" id="1795816"/>
    <lineage>
        <taxon>Bacteria</taxon>
        <taxon>Bacillati</taxon>
        <taxon>Bacillota</taxon>
        <taxon>Clostridia</taxon>
        <taxon>Eubacteriales</taxon>
        <taxon>Syntrophomonadaceae</taxon>
        <taxon>Candidatus Syntrophonatronum</taxon>
    </lineage>
</organism>
<gene>
    <name evidence="1" type="ORF">D5R97_05385</name>
</gene>